<evidence type="ECO:0000256" key="2">
    <source>
        <dbReference type="PROSITE-ProRule" id="PRU00557"/>
    </source>
</evidence>
<dbReference type="SMART" id="SM01169">
    <property type="entry name" value="DUF1943"/>
    <property type="match status" value="1"/>
</dbReference>
<organism evidence="5">
    <name type="scientific">Culicoides sonorensis</name>
    <name type="common">Biting midge</name>
    <dbReference type="NCBI Taxonomy" id="179676"/>
    <lineage>
        <taxon>Eukaryota</taxon>
        <taxon>Metazoa</taxon>
        <taxon>Ecdysozoa</taxon>
        <taxon>Arthropoda</taxon>
        <taxon>Hexapoda</taxon>
        <taxon>Insecta</taxon>
        <taxon>Pterygota</taxon>
        <taxon>Neoptera</taxon>
        <taxon>Endopterygota</taxon>
        <taxon>Diptera</taxon>
        <taxon>Nematocera</taxon>
        <taxon>Chironomoidea</taxon>
        <taxon>Ceratopogonidae</taxon>
        <taxon>Ceratopogoninae</taxon>
        <taxon>Culicoides</taxon>
        <taxon>Monoculicoides</taxon>
    </lineage>
</organism>
<evidence type="ECO:0000259" key="4">
    <source>
        <dbReference type="PROSITE" id="PS51233"/>
    </source>
</evidence>
<evidence type="ECO:0000313" key="5">
    <source>
        <dbReference type="EMBL" id="SSX26742.1"/>
    </source>
</evidence>
<dbReference type="SMART" id="SM00638">
    <property type="entry name" value="LPD_N"/>
    <property type="match status" value="1"/>
</dbReference>
<feature type="domain" description="VWFD" evidence="4">
    <location>
        <begin position="1211"/>
        <end position="1370"/>
    </location>
</feature>
<dbReference type="EMBL" id="UFQT01000718">
    <property type="protein sequence ID" value="SSX26742.1"/>
    <property type="molecule type" value="Genomic_DNA"/>
</dbReference>
<dbReference type="PROSITE" id="PS51211">
    <property type="entry name" value="VITELLOGENIN"/>
    <property type="match status" value="1"/>
</dbReference>
<dbReference type="SUPFAM" id="SSF56968">
    <property type="entry name" value="Lipovitellin-phosvitin complex, beta-sheet shell regions"/>
    <property type="match status" value="2"/>
</dbReference>
<dbReference type="GO" id="GO:0005319">
    <property type="term" value="F:lipid transporter activity"/>
    <property type="evidence" value="ECO:0007669"/>
    <property type="project" value="InterPro"/>
</dbReference>
<dbReference type="Gene3D" id="1.25.10.20">
    <property type="entry name" value="Vitellinogen, superhelical"/>
    <property type="match status" value="1"/>
</dbReference>
<comment type="caution">
    <text evidence="2">Lacks conserved residue(s) required for the propagation of feature annotation.</text>
</comment>
<protein>
    <submittedName>
        <fullName evidence="5">CSON013821 protein</fullName>
    </submittedName>
</protein>
<keyword evidence="1" id="KW-0732">Signal</keyword>
<dbReference type="Gene3D" id="2.30.230.10">
    <property type="entry name" value="Lipovitellin, beta-sheet shell regions, chain A"/>
    <property type="match status" value="1"/>
</dbReference>
<sequence length="1370" mass="157649">MKGVLEVDKVDSQKLILTIKLDEGSYPKQLEVDILFEPFIIHYDNETVNNVYLKETEQVWSSNVKRGIASLFQVQGSSAGAFVSDEMGLYGKCPVEHYVVESDDNLKISKTYDMDKCTFVAAIYKIRSNVPLNVCQPNMQEQTVSSRIASYNLKRTTTNKYLLTMIDGMMRTNVQTFEAFYPQFLINSITIKLIGLKTDVSYNASFGSDFIPNSLTFVRPLVEATGGRSAKNSDQLIEKTSKLLIKLAENLETFTNLDFESPYNEKVSELIRLMSTMTLEALQRLYKEIDIGTSYLQETARNLFIEILPRCGTKSTVLFTRDMVVNKMVKSTTAVELLLVLPFNIAEYSTELVKECESFLNLGPDRPDVRQSAILSYSIMIYKTFVAGQMSTDLFDDFCKKYFDLFLNSFDFEEQLLYLQGMANLQLRSIADYLEPIIKGNYSQTTDIRFLSIWATFATSHLRPEKVFETYWPIYKDKTQPLQLRIGAFVMLLVSNPSPGRLLALYDVINTEKDPHMINFYRTTVLSLSESTYACYRSIQRYLSYMIRSLPKKPLKRYWVSGNYAFDYRDRKFHIGAILQAMMIGDPDTNLPMMGYFKFDTEALGRFTSQLGLYVKARGLTDAVIGRLSNINEKTFKSDKLKGILNSMKLPTVSETPLHLEIVFQVEGKSVLSYYLNQTTFQNLTDGDLINRIQSLIQTDSHINLQNVMRPFMIQYLVPTMIGTPADILIENTIVSSLRGNTTQNMQKLTRQSQIELQYNSYSVTKIRSYNPVQDLEYATIREQSFLIFAPMMNEITFNLQNNSLSFSFYRPPALTTGMSLKSRTRNEPKDSYPIIDLSGKDKIKSLHYFIKDLGVNVSVSIHEDYAHENLEFTLEKDIQANAKILEASSFSPLNRLMDFFGLLQLNSIQIGQNKFFTLLAHNEELTFLDGVIRWDIEDLSTDPKQKEEKIFRFDLSLNHRSDRNDPSAEHRWEFLSKISTFKNSDSKKVIASLSRKELGGSKWKFCITSTIESFVFLRSPLMISTNIVFGNVTTSKKCPTDKSRIDLDVKIGVSKDVETEFKTIAENSKCPKAIVKFTPPIFNEKCPKELYKNFTKIGHFDGRLRFEQMPKWFLNIANRVDHFLCAFLPGRIERLNLTEGVKFSVNRNKNREEPAHITLNGVSFDFPLNIGLDWKYEGQDKLSASYGFTGNLSFKFNRITFKLRTIIFTGVCSLVGSDLNSFRNNFHRLDPNSTKNYTLNDEILITADCSQYPKFAVFVSYQNDDFQMFDYIKVFIGNHQIYIPNNAENDYDDPLIRINDEDEIRLNKTTYYQYPKDEKIYDYRLYINDENILVVDTDLLSAVLQYDLNSILSVKVSIVRKMKMCGLCE</sequence>
<dbReference type="OMA" id="EFHVNQQ"/>
<dbReference type="PANTHER" id="PTHR23345:SF33">
    <property type="entry name" value="CROSSVEINLESS D"/>
    <property type="match status" value="1"/>
</dbReference>
<reference evidence="5" key="1">
    <citation type="submission" date="2018-07" db="EMBL/GenBank/DDBJ databases">
        <authorList>
            <person name="Quirk P.G."/>
            <person name="Krulwich T.A."/>
        </authorList>
    </citation>
    <scope>NUCLEOTIDE SEQUENCE</scope>
</reference>
<dbReference type="InterPro" id="IPR015255">
    <property type="entry name" value="Vitellinogen_open_b-sht"/>
</dbReference>
<dbReference type="PROSITE" id="PS51233">
    <property type="entry name" value="VWFD"/>
    <property type="match status" value="1"/>
</dbReference>
<feature type="domain" description="Vitellogenin" evidence="3">
    <location>
        <begin position="1"/>
        <end position="596"/>
    </location>
</feature>
<dbReference type="PANTHER" id="PTHR23345">
    <property type="entry name" value="VITELLOGENIN-RELATED"/>
    <property type="match status" value="1"/>
</dbReference>
<dbReference type="InterPro" id="IPR001846">
    <property type="entry name" value="VWF_type-D"/>
</dbReference>
<dbReference type="InterPro" id="IPR015816">
    <property type="entry name" value="Vitellinogen_b-sht_N"/>
</dbReference>
<dbReference type="Pfam" id="PF09172">
    <property type="entry name" value="Vit_open_b-sht"/>
    <property type="match status" value="1"/>
</dbReference>
<dbReference type="InterPro" id="IPR001747">
    <property type="entry name" value="Vitellogenin_N"/>
</dbReference>
<name>A0A336M8U2_CULSO</name>
<evidence type="ECO:0000256" key="1">
    <source>
        <dbReference type="ARBA" id="ARBA00022729"/>
    </source>
</evidence>
<evidence type="ECO:0000259" key="3">
    <source>
        <dbReference type="PROSITE" id="PS51211"/>
    </source>
</evidence>
<dbReference type="VEuPathDB" id="VectorBase:CSON013821"/>
<dbReference type="InterPro" id="IPR050733">
    <property type="entry name" value="Vitellogenin/Apolipophorin"/>
</dbReference>
<dbReference type="SUPFAM" id="SSF48431">
    <property type="entry name" value="Lipovitellin-phosvitin complex, superhelical domain"/>
    <property type="match status" value="1"/>
</dbReference>
<dbReference type="Pfam" id="PF01347">
    <property type="entry name" value="Vitellogenin_N"/>
    <property type="match status" value="1"/>
</dbReference>
<dbReference type="InterPro" id="IPR011030">
    <property type="entry name" value="Lipovitellin_superhlx_dom"/>
</dbReference>
<accession>A0A336M8U2</accession>
<dbReference type="InterPro" id="IPR015819">
    <property type="entry name" value="Lipid_transp_b-sht_shell"/>
</dbReference>
<proteinExistence type="predicted"/>
<gene>
    <name evidence="5" type="primary">CSON013821</name>
</gene>